<dbReference type="Pfam" id="PF07876">
    <property type="entry name" value="Dabb"/>
    <property type="match status" value="1"/>
</dbReference>
<evidence type="ECO:0000259" key="1">
    <source>
        <dbReference type="PROSITE" id="PS51502"/>
    </source>
</evidence>
<dbReference type="InterPro" id="IPR011008">
    <property type="entry name" value="Dimeric_a/b-barrel"/>
</dbReference>
<organism evidence="2 3">
    <name type="scientific">Thalassobacter stenotrophicus</name>
    <dbReference type="NCBI Taxonomy" id="266809"/>
    <lineage>
        <taxon>Bacteria</taxon>
        <taxon>Pseudomonadati</taxon>
        <taxon>Pseudomonadota</taxon>
        <taxon>Alphaproteobacteria</taxon>
        <taxon>Rhodobacterales</taxon>
        <taxon>Roseobacteraceae</taxon>
        <taxon>Thalassobacter</taxon>
    </lineage>
</organism>
<evidence type="ECO:0000313" key="3">
    <source>
        <dbReference type="Proteomes" id="UP000051298"/>
    </source>
</evidence>
<dbReference type="EMBL" id="CYRX01000031">
    <property type="protein sequence ID" value="CUH61028.1"/>
    <property type="molecule type" value="Genomic_DNA"/>
</dbReference>
<proteinExistence type="predicted"/>
<evidence type="ECO:0000313" key="2">
    <source>
        <dbReference type="EMBL" id="CUH61028.1"/>
    </source>
</evidence>
<dbReference type="Proteomes" id="UP000051298">
    <property type="component" value="Unassembled WGS sequence"/>
</dbReference>
<name>A0A0P1FIT8_9RHOB</name>
<gene>
    <name evidence="2" type="ORF">THS5294_02326</name>
</gene>
<reference evidence="2 3" key="1">
    <citation type="submission" date="2015-09" db="EMBL/GenBank/DDBJ databases">
        <authorList>
            <consortium name="Swine Surveillance"/>
        </authorList>
    </citation>
    <scope>NUCLEOTIDE SEQUENCE [LARGE SCALE GENOMIC DNA]</scope>
    <source>
        <strain evidence="2 3">CECT 5294</strain>
    </source>
</reference>
<dbReference type="SMART" id="SM00886">
    <property type="entry name" value="Dabb"/>
    <property type="match status" value="1"/>
</dbReference>
<dbReference type="Gene3D" id="3.30.70.100">
    <property type="match status" value="1"/>
</dbReference>
<sequence>MTDPKQPRDFIRHVVFFTAKDPADLPKIIEGLKILGGIPGVQNFDVAQSSNTDPLTDRVDVVVYGEFADEAALTAYRAHPLYQESIRRVRPLRGTRVAADF</sequence>
<feature type="domain" description="Stress-response A/B barrel" evidence="1">
    <location>
        <begin position="11"/>
        <end position="101"/>
    </location>
</feature>
<dbReference type="PROSITE" id="PS51502">
    <property type="entry name" value="S_R_A_B_BARREL"/>
    <property type="match status" value="1"/>
</dbReference>
<dbReference type="InterPro" id="IPR013097">
    <property type="entry name" value="Dabb"/>
</dbReference>
<dbReference type="RefSeq" id="WP_058123870.1">
    <property type="nucleotide sequence ID" value="NZ_CYRX01000031.1"/>
</dbReference>
<accession>A0A0P1FIT8</accession>
<protein>
    <submittedName>
        <fullName evidence="2">Stress responsive A/B Barrel Domain protein</fullName>
    </submittedName>
</protein>
<dbReference type="eggNOG" id="ENOG5032T7W">
    <property type="taxonomic scope" value="Bacteria"/>
</dbReference>
<dbReference type="AlphaFoldDB" id="A0A0P1FIT8"/>
<dbReference type="STRING" id="266809.PM03_10795"/>
<dbReference type="SUPFAM" id="SSF54909">
    <property type="entry name" value="Dimeric alpha+beta barrel"/>
    <property type="match status" value="1"/>
</dbReference>